<dbReference type="PROSITE" id="PS50005">
    <property type="entry name" value="TPR"/>
    <property type="match status" value="1"/>
</dbReference>
<sequence length="864" mass="96713">MQAQVRSGLCPQCGYNEHKYQAHPLYLQPRTLLKNQYIIGLPLGQGGFGVTYLGLDQWLQKKVAIKEYLPVALATRNILNSNIVPLKPQEENFRQGIQFFINEARNLAKFDHPHIVRIINFFEENQTGYMVMDYLAGTHLAAMLSQGNNRLPIEAALNMVLPILDALAQVHAQHIYHRDISLQNILILPTGEPILIDFGAARHIVGEYTRSLDLVLKHGYSPLEQYSGKGKIGPWTDIYACGALLYLLITGQLPPAATDRFGGERLIAPIELGIAISPSINEAIMLALAIRIEDRFQTVQDFKAALQGQIALSPATTATVSKSGNNHNLRWQFKKIVMVVVTSILLLTLVGLFFYQREPSLLQSLLTQAQVQWENNQITQPVGDNAYETYQQILAIAPNQVEAQAGILKIVKYYEQLARNNQQAKKLTDSLANIKQGLQIMPNYLPLQLLEQQLQQALAQQQPVKIRAEQIKQLLNQADKQLTLLQLEAAYQTYQAVLNLEPHNQLAPEGIKRIAEKYVQLAQSEQENTKKLLFINEGLERFPHHEKLLALQQKLTDSQYIQQQHIEILVKKAEQQLAALRLTTPAGDNAYETYQEILKRVPEHPAAKAGLIKIADQYEQLAQIDQEHLDKKLALINKGLQVFPNHAGLLALNQTIREQIQRKVVDSEQPAVATELNPSTPLPPPLVSKSPLPVLDPVNKLSPTPLPQPFSAPVSKSQLPSIHVKKPQDELPQASQSLSSAKPGATPATHNVVEELLVIAKQHVEANQFDAAYQTYQNILTITPQNESAKIGLQQLAHHYEQLAQLKSNQGDLETSLLLINKGLLAYPTHQGLLTLQEEIKRRLTEKTNSNIQQPSHLIFTPSF</sequence>
<dbReference type="InterPro" id="IPR019734">
    <property type="entry name" value="TPR_rpt"/>
</dbReference>
<organism evidence="10 11">
    <name type="scientific">Thioploca ingrica</name>
    <dbReference type="NCBI Taxonomy" id="40754"/>
    <lineage>
        <taxon>Bacteria</taxon>
        <taxon>Pseudomonadati</taxon>
        <taxon>Pseudomonadota</taxon>
        <taxon>Gammaproteobacteria</taxon>
        <taxon>Thiotrichales</taxon>
        <taxon>Thiotrichaceae</taxon>
        <taxon>Thioploca</taxon>
    </lineage>
</organism>
<gene>
    <name evidence="10" type="ORF">THII_3225</name>
</gene>
<dbReference type="Gene3D" id="3.30.200.20">
    <property type="entry name" value="Phosphorylase Kinase, domain 1"/>
    <property type="match status" value="1"/>
</dbReference>
<reference evidence="10 11" key="1">
    <citation type="journal article" date="2014" name="ISME J.">
        <title>Ecophysiology of Thioploca ingrica as revealed by the complete genome sequence supplemented with proteomic evidence.</title>
        <authorList>
            <person name="Kojima H."/>
            <person name="Ogura Y."/>
            <person name="Yamamoto N."/>
            <person name="Togashi T."/>
            <person name="Mori H."/>
            <person name="Watanabe T."/>
            <person name="Nemoto F."/>
            <person name="Kurokawa K."/>
            <person name="Hayashi T."/>
            <person name="Fukui M."/>
        </authorList>
    </citation>
    <scope>NUCLEOTIDE SEQUENCE [LARGE SCALE GENOMIC DNA]</scope>
</reference>
<feature type="domain" description="Protein kinase" evidence="9">
    <location>
        <begin position="37"/>
        <end position="312"/>
    </location>
</feature>
<dbReference type="InterPro" id="IPR011009">
    <property type="entry name" value="Kinase-like_dom_sf"/>
</dbReference>
<dbReference type="InterPro" id="IPR017441">
    <property type="entry name" value="Protein_kinase_ATP_BS"/>
</dbReference>
<evidence type="ECO:0000313" key="10">
    <source>
        <dbReference type="EMBL" id="BAP57522.1"/>
    </source>
</evidence>
<dbReference type="InterPro" id="IPR008266">
    <property type="entry name" value="Tyr_kinase_AS"/>
</dbReference>
<dbReference type="PROSITE" id="PS50011">
    <property type="entry name" value="PROTEIN_KINASE_DOM"/>
    <property type="match status" value="1"/>
</dbReference>
<dbReference type="KEGG" id="tig:THII_3225"/>
<keyword evidence="8" id="KW-1133">Transmembrane helix</keyword>
<dbReference type="SUPFAM" id="SSF56112">
    <property type="entry name" value="Protein kinase-like (PK-like)"/>
    <property type="match status" value="1"/>
</dbReference>
<keyword evidence="3" id="KW-0418">Kinase</keyword>
<protein>
    <recommendedName>
        <fullName evidence="9">Protein kinase domain-containing protein</fullName>
    </recommendedName>
</protein>
<dbReference type="PROSITE" id="PS00107">
    <property type="entry name" value="PROTEIN_KINASE_ATP"/>
    <property type="match status" value="1"/>
</dbReference>
<evidence type="ECO:0000259" key="9">
    <source>
        <dbReference type="PROSITE" id="PS50011"/>
    </source>
</evidence>
<evidence type="ECO:0000256" key="4">
    <source>
        <dbReference type="ARBA" id="ARBA00022840"/>
    </source>
</evidence>
<evidence type="ECO:0000256" key="2">
    <source>
        <dbReference type="ARBA" id="ARBA00022741"/>
    </source>
</evidence>
<dbReference type="PANTHER" id="PTHR43289">
    <property type="entry name" value="MITOGEN-ACTIVATED PROTEIN KINASE KINASE KINASE 20-RELATED"/>
    <property type="match status" value="1"/>
</dbReference>
<keyword evidence="1" id="KW-0808">Transferase</keyword>
<evidence type="ECO:0000256" key="6">
    <source>
        <dbReference type="PROSITE-ProRule" id="PRU10141"/>
    </source>
</evidence>
<evidence type="ECO:0000256" key="8">
    <source>
        <dbReference type="SAM" id="Phobius"/>
    </source>
</evidence>
<dbReference type="GO" id="GO:0004674">
    <property type="term" value="F:protein serine/threonine kinase activity"/>
    <property type="evidence" value="ECO:0007669"/>
    <property type="project" value="TreeGrafter"/>
</dbReference>
<feature type="binding site" evidence="6">
    <location>
        <position position="66"/>
    </location>
    <ligand>
        <name>ATP</name>
        <dbReference type="ChEBI" id="CHEBI:30616"/>
    </ligand>
</feature>
<keyword evidence="11" id="KW-1185">Reference proteome</keyword>
<dbReference type="InterPro" id="IPR000719">
    <property type="entry name" value="Prot_kinase_dom"/>
</dbReference>
<keyword evidence="8" id="KW-0472">Membrane</keyword>
<name>A0A090AN73_9GAMM</name>
<evidence type="ECO:0000256" key="3">
    <source>
        <dbReference type="ARBA" id="ARBA00022777"/>
    </source>
</evidence>
<keyword evidence="5" id="KW-0802">TPR repeat</keyword>
<accession>A0A090AN73</accession>
<dbReference type="SUPFAM" id="SSF48452">
    <property type="entry name" value="TPR-like"/>
    <property type="match status" value="1"/>
</dbReference>
<dbReference type="PANTHER" id="PTHR43289:SF34">
    <property type="entry name" value="SERINE_THREONINE-PROTEIN KINASE YBDM-RELATED"/>
    <property type="match status" value="1"/>
</dbReference>
<dbReference type="InterPro" id="IPR011990">
    <property type="entry name" value="TPR-like_helical_dom_sf"/>
</dbReference>
<dbReference type="HOGENOM" id="CLU_331472_0_0_6"/>
<dbReference type="STRING" id="40754.THII_3225"/>
<evidence type="ECO:0000256" key="1">
    <source>
        <dbReference type="ARBA" id="ARBA00022679"/>
    </source>
</evidence>
<dbReference type="CDD" id="cd14014">
    <property type="entry name" value="STKc_PknB_like"/>
    <property type="match status" value="1"/>
</dbReference>
<dbReference type="PROSITE" id="PS00109">
    <property type="entry name" value="PROTEIN_KINASE_TYR"/>
    <property type="match status" value="1"/>
</dbReference>
<evidence type="ECO:0000313" key="11">
    <source>
        <dbReference type="Proteomes" id="UP000031623"/>
    </source>
</evidence>
<feature type="transmembrane region" description="Helical" evidence="8">
    <location>
        <begin position="336"/>
        <end position="355"/>
    </location>
</feature>
<keyword evidence="2 6" id="KW-0547">Nucleotide-binding</keyword>
<evidence type="ECO:0000256" key="5">
    <source>
        <dbReference type="PROSITE-ProRule" id="PRU00339"/>
    </source>
</evidence>
<dbReference type="Pfam" id="PF00069">
    <property type="entry name" value="Pkinase"/>
    <property type="match status" value="1"/>
</dbReference>
<dbReference type="Gene3D" id="1.25.40.10">
    <property type="entry name" value="Tetratricopeptide repeat domain"/>
    <property type="match status" value="1"/>
</dbReference>
<proteinExistence type="predicted"/>
<dbReference type="Gene3D" id="1.10.510.10">
    <property type="entry name" value="Transferase(Phosphotransferase) domain 1"/>
    <property type="match status" value="1"/>
</dbReference>
<dbReference type="GO" id="GO:0005524">
    <property type="term" value="F:ATP binding"/>
    <property type="evidence" value="ECO:0007669"/>
    <property type="project" value="UniProtKB-UniRule"/>
</dbReference>
<dbReference type="AlphaFoldDB" id="A0A090AN73"/>
<keyword evidence="8" id="KW-0812">Transmembrane</keyword>
<dbReference type="SMART" id="SM00028">
    <property type="entry name" value="TPR"/>
    <property type="match status" value="4"/>
</dbReference>
<dbReference type="Proteomes" id="UP000031623">
    <property type="component" value="Chromosome"/>
</dbReference>
<dbReference type="EMBL" id="AP014633">
    <property type="protein sequence ID" value="BAP57522.1"/>
    <property type="molecule type" value="Genomic_DNA"/>
</dbReference>
<feature type="region of interest" description="Disordered" evidence="7">
    <location>
        <begin position="698"/>
        <end position="747"/>
    </location>
</feature>
<feature type="repeat" description="TPR" evidence="5">
    <location>
        <begin position="753"/>
        <end position="786"/>
    </location>
</feature>
<keyword evidence="4 6" id="KW-0067">ATP-binding</keyword>
<evidence type="ECO:0000256" key="7">
    <source>
        <dbReference type="SAM" id="MobiDB-lite"/>
    </source>
</evidence>